<proteinExistence type="predicted"/>
<accession>A0ABM8I1M0</accession>
<keyword evidence="2" id="KW-1185">Reference proteome</keyword>
<dbReference type="EMBL" id="AP024355">
    <property type="protein sequence ID" value="BCR06779.1"/>
    <property type="molecule type" value="Genomic_DNA"/>
</dbReference>
<sequence>MTRLDYQNICSAVTGGEEKQLLNSRSHQVGRILPCHSDYFNVEVNDGWQVWSMQECEEHGAPAATVGRGEFQI</sequence>
<dbReference type="RefSeq" id="WP_221250161.1">
    <property type="nucleotide sequence ID" value="NZ_AP024355.1"/>
</dbReference>
<evidence type="ECO:0000313" key="1">
    <source>
        <dbReference type="EMBL" id="BCR06779.1"/>
    </source>
</evidence>
<reference evidence="1 2" key="2">
    <citation type="journal article" date="2021" name="Int. J. Syst. Evol. Microbiol.">
        <title>Isolation and Polyphasic Characterization of Desulfuromonas versatilis sp. Nov., an Electrogenic Bacteria Capable of Versatile Metabolism Isolated from a Graphene Oxide-Reducing Enrichment Culture.</title>
        <authorList>
            <person name="Xie L."/>
            <person name="Yoshida N."/>
            <person name="Ishii S."/>
            <person name="Meng L."/>
        </authorList>
    </citation>
    <scope>NUCLEOTIDE SEQUENCE [LARGE SCALE GENOMIC DNA]</scope>
    <source>
        <strain evidence="1 2">NIT-T3</strain>
    </source>
</reference>
<gene>
    <name evidence="1" type="ORF">DESUT3_38480</name>
</gene>
<protein>
    <submittedName>
        <fullName evidence="1">C-type cytochrome</fullName>
    </submittedName>
</protein>
<reference evidence="1 2" key="1">
    <citation type="journal article" date="2016" name="C (Basel)">
        <title>Selective Growth of and Electricity Production by Marine Exoelectrogenic Bacteria in Self-Aggregated Hydrogel of Microbially Reduced Graphene Oxide.</title>
        <authorList>
            <person name="Yoshida N."/>
            <person name="Goto Y."/>
            <person name="Miyata Y."/>
        </authorList>
    </citation>
    <scope>NUCLEOTIDE SEQUENCE [LARGE SCALE GENOMIC DNA]</scope>
    <source>
        <strain evidence="1 2">NIT-T3</strain>
    </source>
</reference>
<dbReference type="Proteomes" id="UP001319827">
    <property type="component" value="Chromosome"/>
</dbReference>
<name>A0ABM8I1M0_9BACT</name>
<organism evidence="1 2">
    <name type="scientific">Desulfuromonas versatilis</name>
    <dbReference type="NCBI Taxonomy" id="2802975"/>
    <lineage>
        <taxon>Bacteria</taxon>
        <taxon>Pseudomonadati</taxon>
        <taxon>Thermodesulfobacteriota</taxon>
        <taxon>Desulfuromonadia</taxon>
        <taxon>Desulfuromonadales</taxon>
        <taxon>Desulfuromonadaceae</taxon>
        <taxon>Desulfuromonas</taxon>
    </lineage>
</organism>
<evidence type="ECO:0000313" key="2">
    <source>
        <dbReference type="Proteomes" id="UP001319827"/>
    </source>
</evidence>